<organism evidence="1 2">
    <name type="scientific">Puccinia coronata f. sp. avenae</name>
    <dbReference type="NCBI Taxonomy" id="200324"/>
    <lineage>
        <taxon>Eukaryota</taxon>
        <taxon>Fungi</taxon>
        <taxon>Dikarya</taxon>
        <taxon>Basidiomycota</taxon>
        <taxon>Pucciniomycotina</taxon>
        <taxon>Pucciniomycetes</taxon>
        <taxon>Pucciniales</taxon>
        <taxon>Pucciniaceae</taxon>
        <taxon>Puccinia</taxon>
    </lineage>
</organism>
<accession>A0A2N5THE6</accession>
<dbReference type="OrthoDB" id="2500527at2759"/>
<reference evidence="1 2" key="1">
    <citation type="submission" date="2017-11" db="EMBL/GenBank/DDBJ databases">
        <title>De novo assembly and phasing of dikaryotic genomes from two isolates of Puccinia coronata f. sp. avenae, the causal agent of oat crown rust.</title>
        <authorList>
            <person name="Miller M.E."/>
            <person name="Zhang Y."/>
            <person name="Omidvar V."/>
            <person name="Sperschneider J."/>
            <person name="Schwessinger B."/>
            <person name="Raley C."/>
            <person name="Palmer J.M."/>
            <person name="Garnica D."/>
            <person name="Upadhyaya N."/>
            <person name="Rathjen J."/>
            <person name="Taylor J.M."/>
            <person name="Park R.F."/>
            <person name="Dodds P.N."/>
            <person name="Hirsch C.D."/>
            <person name="Kianian S.F."/>
            <person name="Figueroa M."/>
        </authorList>
    </citation>
    <scope>NUCLEOTIDE SEQUENCE [LARGE SCALE GENOMIC DNA]</scope>
    <source>
        <strain evidence="1">12NC29</strain>
    </source>
</reference>
<evidence type="ECO:0000313" key="1">
    <source>
        <dbReference type="EMBL" id="PLW24914.1"/>
    </source>
</evidence>
<dbReference type="Proteomes" id="UP000235388">
    <property type="component" value="Unassembled WGS sequence"/>
</dbReference>
<evidence type="ECO:0000313" key="2">
    <source>
        <dbReference type="Proteomes" id="UP000235388"/>
    </source>
</evidence>
<comment type="caution">
    <text evidence="1">The sequence shown here is derived from an EMBL/GenBank/DDBJ whole genome shotgun (WGS) entry which is preliminary data.</text>
</comment>
<protein>
    <submittedName>
        <fullName evidence="1">Uncharacterized protein</fullName>
    </submittedName>
</protein>
<gene>
    <name evidence="1" type="ORF">PCANC_27093</name>
</gene>
<dbReference type="AlphaFoldDB" id="A0A2N5THE6"/>
<keyword evidence="2" id="KW-1185">Reference proteome</keyword>
<dbReference type="EMBL" id="PGCJ01000666">
    <property type="protein sequence ID" value="PLW24914.1"/>
    <property type="molecule type" value="Genomic_DNA"/>
</dbReference>
<proteinExistence type="predicted"/>
<name>A0A2N5THE6_9BASI</name>
<sequence>MFSSPSNLIIQFSILSAHVLGMAIPRSSSTLQSITSELSALIIAQDQAIAYVQNLLDHQNEVSGEQISSLCSELIESYYRQMEPRQRMVDMAPTDTVLDSNSLEYLVAVGSRYASNVLHLARQIREDPLDLDSSLAFKELKKEHEKSHMFDELLLGLAEVYQKGESEKDSIEDDMPSDTMQQTVLKDAEAEVAIQNPSQEAGNFSSMSVTVEEEIETTTTETIVTSYTKKIVEW</sequence>